<gene>
    <name evidence="4" type="ORF">NQ314_013275</name>
</gene>
<dbReference type="GO" id="GO:0003676">
    <property type="term" value="F:nucleic acid binding"/>
    <property type="evidence" value="ECO:0007669"/>
    <property type="project" value="InterPro"/>
</dbReference>
<keyword evidence="5" id="KW-1185">Reference proteome</keyword>
<reference evidence="4" key="1">
    <citation type="journal article" date="2023" name="Insect Mol. Biol.">
        <title>Genome sequencing provides insights into the evolution of gene families encoding plant cell wall-degrading enzymes in longhorned beetles.</title>
        <authorList>
            <person name="Shin N.R."/>
            <person name="Okamura Y."/>
            <person name="Kirsch R."/>
            <person name="Pauchet Y."/>
        </authorList>
    </citation>
    <scope>NUCLEOTIDE SEQUENCE</scope>
    <source>
        <strain evidence="4">RBIC_L_NR</strain>
    </source>
</reference>
<keyword evidence="1" id="KW-0863">Zinc-finger</keyword>
<dbReference type="Proteomes" id="UP001162156">
    <property type="component" value="Unassembled WGS sequence"/>
</dbReference>
<protein>
    <recommendedName>
        <fullName evidence="3">CCHC-type domain-containing protein</fullName>
    </recommendedName>
</protein>
<dbReference type="InterPro" id="IPR021109">
    <property type="entry name" value="Peptidase_aspartic_dom_sf"/>
</dbReference>
<comment type="caution">
    <text evidence="4">The sequence shown here is derived from an EMBL/GenBank/DDBJ whole genome shotgun (WGS) entry which is preliminary data.</text>
</comment>
<evidence type="ECO:0000313" key="4">
    <source>
        <dbReference type="EMBL" id="KAJ8934576.1"/>
    </source>
</evidence>
<keyword evidence="1" id="KW-0862">Zinc</keyword>
<evidence type="ECO:0000313" key="5">
    <source>
        <dbReference type="Proteomes" id="UP001162156"/>
    </source>
</evidence>
<evidence type="ECO:0000259" key="3">
    <source>
        <dbReference type="PROSITE" id="PS50158"/>
    </source>
</evidence>
<feature type="domain" description="CCHC-type" evidence="3">
    <location>
        <begin position="332"/>
        <end position="348"/>
    </location>
</feature>
<name>A0AAV8X7G6_9CUCU</name>
<accession>A0AAV8X7G6</accession>
<evidence type="ECO:0000256" key="1">
    <source>
        <dbReference type="PROSITE-ProRule" id="PRU00047"/>
    </source>
</evidence>
<organism evidence="4 5">
    <name type="scientific">Rhamnusium bicolor</name>
    <dbReference type="NCBI Taxonomy" id="1586634"/>
    <lineage>
        <taxon>Eukaryota</taxon>
        <taxon>Metazoa</taxon>
        <taxon>Ecdysozoa</taxon>
        <taxon>Arthropoda</taxon>
        <taxon>Hexapoda</taxon>
        <taxon>Insecta</taxon>
        <taxon>Pterygota</taxon>
        <taxon>Neoptera</taxon>
        <taxon>Endopterygota</taxon>
        <taxon>Coleoptera</taxon>
        <taxon>Polyphaga</taxon>
        <taxon>Cucujiformia</taxon>
        <taxon>Chrysomeloidea</taxon>
        <taxon>Cerambycidae</taxon>
        <taxon>Lepturinae</taxon>
        <taxon>Rhagiini</taxon>
        <taxon>Rhamnusium</taxon>
    </lineage>
</organism>
<evidence type="ECO:0000256" key="2">
    <source>
        <dbReference type="SAM" id="MobiDB-lite"/>
    </source>
</evidence>
<dbReference type="GO" id="GO:0008270">
    <property type="term" value="F:zinc ion binding"/>
    <property type="evidence" value="ECO:0007669"/>
    <property type="project" value="UniProtKB-KW"/>
</dbReference>
<feature type="region of interest" description="Disordered" evidence="2">
    <location>
        <begin position="267"/>
        <end position="286"/>
    </location>
</feature>
<keyword evidence="1" id="KW-0479">Metal-binding</keyword>
<feature type="compositionally biased region" description="Polar residues" evidence="2">
    <location>
        <begin position="268"/>
        <end position="279"/>
    </location>
</feature>
<dbReference type="InterPro" id="IPR001878">
    <property type="entry name" value="Znf_CCHC"/>
</dbReference>
<dbReference type="EMBL" id="JANEYF010003709">
    <property type="protein sequence ID" value="KAJ8934576.1"/>
    <property type="molecule type" value="Genomic_DNA"/>
</dbReference>
<dbReference type="PROSITE" id="PS50158">
    <property type="entry name" value="ZF_CCHC"/>
    <property type="match status" value="1"/>
</dbReference>
<dbReference type="Gene3D" id="4.10.60.10">
    <property type="entry name" value="Zinc finger, CCHC-type"/>
    <property type="match status" value="1"/>
</dbReference>
<dbReference type="Gene3D" id="2.40.70.10">
    <property type="entry name" value="Acid Proteases"/>
    <property type="match status" value="1"/>
</dbReference>
<dbReference type="SUPFAM" id="SSF50630">
    <property type="entry name" value="Acid proteases"/>
    <property type="match status" value="1"/>
</dbReference>
<dbReference type="AlphaFoldDB" id="A0AAV8X7G6"/>
<dbReference type="SMART" id="SM00343">
    <property type="entry name" value="ZnF_C2HC"/>
    <property type="match status" value="2"/>
</dbReference>
<proteinExistence type="predicted"/>
<sequence>MPVDVDLSNQIRKRICMQSNQKADLYAVKSESGFVCHQNFSNFANQLMYNLRSQSNTDDTLSSGNPPIVTMANPILMTEEQLQSLLSGMTRALATTQNVQTATGNFANCASRFAGNKDEDIEAFISAISIYKDCVNITGENAIKGLPMLLDYNAATWWQGVKSTISTWDDAVKALRHSFGYNKPPHKIFKELFFRDQGYKEPTDLYVNSARALLARLPETPVLHLTHQLDMVYGLLNRRIRHRLPREQVTSFSELVEKSRSIEDSFAENVTSSTVPKHNSPNDDKTIRLRPKCQFCRNFGHIQADCRKYAANQERFVQSNVNQKPLATATIKCFGCGSPGYVRSQCPNCRTQYTTSGPKPSTTDVGPTTTHTSCIDILSAETDQFSTLSRPLVQVEIARRQGLIYIDSGAKNSIAGHVLYTYFCKMNLPCREELLQMILADGQVRRVQMRIFESEIVLQGRRIPTTFLAVPDHVNSKTLLGIDFITNGQLILDILKGQWFFEENPLSVFDFFQRAYQ</sequence>